<feature type="transmembrane region" description="Helical" evidence="1">
    <location>
        <begin position="110"/>
        <end position="130"/>
    </location>
</feature>
<dbReference type="EMBL" id="CP031217">
    <property type="protein sequence ID" value="AXH12174.1"/>
    <property type="molecule type" value="Genomic_DNA"/>
</dbReference>
<proteinExistence type="predicted"/>
<feature type="transmembrane region" description="Helical" evidence="1">
    <location>
        <begin position="71"/>
        <end position="90"/>
    </location>
</feature>
<dbReference type="Proteomes" id="UP000289193">
    <property type="component" value="Unassembled WGS sequence"/>
</dbReference>
<dbReference type="AlphaFoldDB" id="A0AAX2AD43"/>
<evidence type="ECO:0000256" key="1">
    <source>
        <dbReference type="SAM" id="Phobius"/>
    </source>
</evidence>
<sequence>MNYSTKCTIYSSTLYKTQRVSSSDKIIVKENNCIDICLCEEDSFDKFEEELSSLCGNSFSYFLKKRISSSFISIFSIIVIMFAFLSVSIFEDLSKKIIFEMPFDWQLPDSISLIFVLIFLFGLFLMPSILEAERSEFKNILSSWLNKDIKKQKRLNLAFSQYDKKTQIDLYNLEILPKEHWANSVLLKALLKNFNEINIHVRNDEVKVIQKRLLSSSVKNIEIIRDLKIIPNKNIDFLFSSKEERLNSLLQLCSTKKFDTQKVYISLELFEYCGKNLFEEAEKSNQLVFGFQNFINRSFDDFKFLVQEDSSRIYFTKNFFFKNLDDEQRRLSYFLRNHIEECIEYFENPISLLILYNYVKNIVLDEKRVLNILEKFIATVEKKQQYKLIDNYWFDIAGQMFDPRDLENFEQTKESLYRKLSINSLDKLLALFERNGYFEQAILLAKYLFEINPSKYSVIISSLFERMGRFEEAYSTLPNNIEFTRKEKPTALEVRYLQRKAWIIVSQRKEQLKEEGVSSLEQLYLLINSHNFDNEPIWLWHYYNIKANYDEWNCDYEKAIEHYKKCLSIPTLGAFEYGATFVNMAIAYRFIYLTSTKQNLDNIKKSISYGKVGYQLKQSVGDRDELPVVQHNQALNILYKQLFENELDEKLLNEVLILTSDAISILDSTNSIKRLGMLFLENIVCKSLLNMEFTDIVIRLENHLTKIDENELKQLLNLYKEFKKANKISTINYLDEL</sequence>
<accession>A0AAX2AD43</accession>
<gene>
    <name evidence="2" type="ORF">ABIV_1171</name>
    <name evidence="3" type="ORF">CRV05_02620</name>
</gene>
<reference evidence="3 5" key="1">
    <citation type="submission" date="2017-10" db="EMBL/GenBank/DDBJ databases">
        <title>Genomics of the genus Arcobacter.</title>
        <authorList>
            <person name="Perez-Cataluna A."/>
            <person name="Figueras M.J."/>
        </authorList>
    </citation>
    <scope>NUCLEOTIDE SEQUENCE [LARGE SCALE GENOMIC DNA]</scope>
    <source>
        <strain evidence="3 5">CECT 7835</strain>
    </source>
</reference>
<dbReference type="EMBL" id="PDKM01000001">
    <property type="protein sequence ID" value="RXK11279.1"/>
    <property type="molecule type" value="Genomic_DNA"/>
</dbReference>
<organism evidence="3 5">
    <name type="scientific">Halarcobacter bivalviorum</name>
    <dbReference type="NCBI Taxonomy" id="663364"/>
    <lineage>
        <taxon>Bacteria</taxon>
        <taxon>Pseudomonadati</taxon>
        <taxon>Campylobacterota</taxon>
        <taxon>Epsilonproteobacteria</taxon>
        <taxon>Campylobacterales</taxon>
        <taxon>Arcobacteraceae</taxon>
        <taxon>Halarcobacter</taxon>
    </lineage>
</organism>
<name>A0AAX2AD43_9BACT</name>
<protein>
    <submittedName>
        <fullName evidence="2">Membrane protein</fullName>
    </submittedName>
</protein>
<evidence type="ECO:0000313" key="4">
    <source>
        <dbReference type="Proteomes" id="UP000253850"/>
    </source>
</evidence>
<dbReference type="Proteomes" id="UP000253850">
    <property type="component" value="Chromosome"/>
</dbReference>
<dbReference type="KEGG" id="hbv:ABIV_1171"/>
<keyword evidence="1" id="KW-0472">Membrane</keyword>
<evidence type="ECO:0000313" key="3">
    <source>
        <dbReference type="EMBL" id="RXK11279.1"/>
    </source>
</evidence>
<dbReference type="RefSeq" id="WP_114839013.1">
    <property type="nucleotide sequence ID" value="NZ_CP031217.1"/>
</dbReference>
<evidence type="ECO:0000313" key="2">
    <source>
        <dbReference type="EMBL" id="AXH12174.1"/>
    </source>
</evidence>
<keyword evidence="1" id="KW-1133">Transmembrane helix</keyword>
<reference evidence="2 4" key="2">
    <citation type="submission" date="2018-07" db="EMBL/GenBank/DDBJ databases">
        <title>Complete genome of the Arcobacter bivalviorum type strain LMG 26154.</title>
        <authorList>
            <person name="Miller W.G."/>
            <person name="Yee E."/>
            <person name="Bono J.L."/>
        </authorList>
    </citation>
    <scope>NUCLEOTIDE SEQUENCE [LARGE SCALE GENOMIC DNA]</scope>
    <source>
        <strain evidence="2 4">LMG 26154</strain>
    </source>
</reference>
<keyword evidence="5" id="KW-1185">Reference proteome</keyword>
<evidence type="ECO:0000313" key="5">
    <source>
        <dbReference type="Proteomes" id="UP000289193"/>
    </source>
</evidence>
<keyword evidence="1" id="KW-0812">Transmembrane</keyword>